<evidence type="ECO:0000313" key="2">
    <source>
        <dbReference type="EMBL" id="MBM7417313.1"/>
    </source>
</evidence>
<evidence type="ECO:0000313" key="3">
    <source>
        <dbReference type="Proteomes" id="UP000703038"/>
    </source>
</evidence>
<dbReference type="Proteomes" id="UP000703038">
    <property type="component" value="Unassembled WGS sequence"/>
</dbReference>
<reference evidence="2 3" key="1">
    <citation type="submission" date="2021-01" db="EMBL/GenBank/DDBJ databases">
        <title>Genomics of switchgrass bacterial isolates.</title>
        <authorList>
            <person name="Shade A."/>
        </authorList>
    </citation>
    <scope>NUCLEOTIDE SEQUENCE [LARGE SCALE GENOMIC DNA]</scope>
    <source>
        <strain evidence="2 3">PvP111</strain>
    </source>
</reference>
<organism evidence="2 3">
    <name type="scientific">Rhodococcoides corynebacterioides</name>
    <dbReference type="NCBI Taxonomy" id="53972"/>
    <lineage>
        <taxon>Bacteria</taxon>
        <taxon>Bacillati</taxon>
        <taxon>Actinomycetota</taxon>
        <taxon>Actinomycetes</taxon>
        <taxon>Mycobacteriales</taxon>
        <taxon>Nocardiaceae</taxon>
        <taxon>Rhodococcoides</taxon>
    </lineage>
</organism>
<keyword evidence="1" id="KW-0472">Membrane</keyword>
<accession>A0ABS2KZE4</accession>
<dbReference type="EMBL" id="JAFBBK010000001">
    <property type="protein sequence ID" value="MBM7417313.1"/>
    <property type="molecule type" value="Genomic_DNA"/>
</dbReference>
<feature type="transmembrane region" description="Helical" evidence="1">
    <location>
        <begin position="20"/>
        <end position="40"/>
    </location>
</feature>
<sequence>MPPHLDRASSTHGRPAMGYLQLALTVFGYIIGIVTNAGAFGS</sequence>
<gene>
    <name evidence="2" type="ORF">JOE42_004046</name>
</gene>
<keyword evidence="1" id="KW-0812">Transmembrane</keyword>
<name>A0ABS2KZE4_9NOCA</name>
<comment type="caution">
    <text evidence="2">The sequence shown here is derived from an EMBL/GenBank/DDBJ whole genome shotgun (WGS) entry which is preliminary data.</text>
</comment>
<proteinExistence type="predicted"/>
<evidence type="ECO:0000256" key="1">
    <source>
        <dbReference type="SAM" id="Phobius"/>
    </source>
</evidence>
<protein>
    <submittedName>
        <fullName evidence="2">Uncharacterized protein</fullName>
    </submittedName>
</protein>
<keyword evidence="1" id="KW-1133">Transmembrane helix</keyword>
<keyword evidence="3" id="KW-1185">Reference proteome</keyword>